<evidence type="ECO:0000313" key="8">
    <source>
        <dbReference type="Proteomes" id="UP000558475"/>
    </source>
</evidence>
<organism evidence="7 8">
    <name type="scientific">Brucella tritici</name>
    <dbReference type="NCBI Taxonomy" id="94626"/>
    <lineage>
        <taxon>Bacteria</taxon>
        <taxon>Pseudomonadati</taxon>
        <taxon>Pseudomonadota</taxon>
        <taxon>Alphaproteobacteria</taxon>
        <taxon>Hyphomicrobiales</taxon>
        <taxon>Brucellaceae</taxon>
        <taxon>Brucella/Ochrobactrum group</taxon>
        <taxon>Brucella</taxon>
    </lineage>
</organism>
<protein>
    <submittedName>
        <fullName evidence="7">O-antigen ligase family protein</fullName>
    </submittedName>
</protein>
<evidence type="ECO:0000256" key="4">
    <source>
        <dbReference type="ARBA" id="ARBA00023136"/>
    </source>
</evidence>
<accession>A0A7X6FPD3</accession>
<dbReference type="Pfam" id="PF04932">
    <property type="entry name" value="Wzy_C"/>
    <property type="match status" value="1"/>
</dbReference>
<proteinExistence type="predicted"/>
<dbReference type="EMBL" id="JAAXZB010000001">
    <property type="protein sequence ID" value="NKW09498.1"/>
    <property type="molecule type" value="Genomic_DNA"/>
</dbReference>
<dbReference type="PANTHER" id="PTHR37422">
    <property type="entry name" value="TEICHURONIC ACID BIOSYNTHESIS PROTEIN TUAE"/>
    <property type="match status" value="1"/>
</dbReference>
<keyword evidence="7" id="KW-0436">Ligase</keyword>
<keyword evidence="3 5" id="KW-1133">Transmembrane helix</keyword>
<keyword evidence="2 5" id="KW-0812">Transmembrane</keyword>
<feature type="domain" description="O-antigen ligase-related" evidence="6">
    <location>
        <begin position="40"/>
        <end position="118"/>
    </location>
</feature>
<comment type="subcellular location">
    <subcellularLocation>
        <location evidence="1">Membrane</location>
        <topology evidence="1">Multi-pass membrane protein</topology>
    </subcellularLocation>
</comment>
<evidence type="ECO:0000313" key="7">
    <source>
        <dbReference type="EMBL" id="NKW09498.1"/>
    </source>
</evidence>
<keyword evidence="4 5" id="KW-0472">Membrane</keyword>
<evidence type="ECO:0000256" key="2">
    <source>
        <dbReference type="ARBA" id="ARBA00022692"/>
    </source>
</evidence>
<evidence type="ECO:0000256" key="3">
    <source>
        <dbReference type="ARBA" id="ARBA00022989"/>
    </source>
</evidence>
<evidence type="ECO:0000256" key="1">
    <source>
        <dbReference type="ARBA" id="ARBA00004141"/>
    </source>
</evidence>
<dbReference type="PANTHER" id="PTHR37422:SF21">
    <property type="entry name" value="EXOQ-LIKE PROTEIN"/>
    <property type="match status" value="1"/>
</dbReference>
<evidence type="ECO:0000256" key="5">
    <source>
        <dbReference type="SAM" id="Phobius"/>
    </source>
</evidence>
<evidence type="ECO:0000259" key="6">
    <source>
        <dbReference type="Pfam" id="PF04932"/>
    </source>
</evidence>
<dbReference type="Proteomes" id="UP000558475">
    <property type="component" value="Unassembled WGS sequence"/>
</dbReference>
<gene>
    <name evidence="7" type="ORF">HGG76_06480</name>
</gene>
<reference evidence="7 8" key="1">
    <citation type="submission" date="2020-04" db="EMBL/GenBank/DDBJ databases">
        <title>Whole genome sequencing of clinical and environmental type strains of Ochrobactrum.</title>
        <authorList>
            <person name="Dharne M."/>
        </authorList>
    </citation>
    <scope>NUCLEOTIDE SEQUENCE [LARGE SCALE GENOMIC DNA]</scope>
    <source>
        <strain evidence="7 8">DSM 13340</strain>
    </source>
</reference>
<sequence length="151" mass="16414">MPFANAKLSRESADGLCPSSDHGLSDVGHCSFPSAKSLVESFASDPTFTGRTEIWKFAIRQLTDHPLVGYGYDAFWGTSRLVNGGYDIETWAARAGHAHNAYLNITITTGFIGLAALIWWIGICPFSISTAHNDQATPPVWRSCIFRSGCS</sequence>
<dbReference type="GO" id="GO:0016874">
    <property type="term" value="F:ligase activity"/>
    <property type="evidence" value="ECO:0007669"/>
    <property type="project" value="UniProtKB-KW"/>
</dbReference>
<dbReference type="InterPro" id="IPR051533">
    <property type="entry name" value="WaaL-like"/>
</dbReference>
<dbReference type="GO" id="GO:0016020">
    <property type="term" value="C:membrane"/>
    <property type="evidence" value="ECO:0007669"/>
    <property type="project" value="UniProtKB-SubCell"/>
</dbReference>
<name>A0A7X6FPD3_9HYPH</name>
<dbReference type="AlphaFoldDB" id="A0A7X6FPD3"/>
<comment type="caution">
    <text evidence="7">The sequence shown here is derived from an EMBL/GenBank/DDBJ whole genome shotgun (WGS) entry which is preliminary data.</text>
</comment>
<feature type="transmembrane region" description="Helical" evidence="5">
    <location>
        <begin position="101"/>
        <end position="122"/>
    </location>
</feature>
<dbReference type="InterPro" id="IPR007016">
    <property type="entry name" value="O-antigen_ligase-rel_domated"/>
</dbReference>